<gene>
    <name evidence="2" type="ORF">NITFAB_1444</name>
</gene>
<dbReference type="PANTHER" id="PTHR43591">
    <property type="entry name" value="METHYLTRANSFERASE"/>
    <property type="match status" value="1"/>
</dbReference>
<evidence type="ECO:0000313" key="2">
    <source>
        <dbReference type="EMBL" id="SPS05854.1"/>
    </source>
</evidence>
<dbReference type="Gene3D" id="3.40.50.150">
    <property type="entry name" value="Vaccinia Virus protein VP39"/>
    <property type="match status" value="1"/>
</dbReference>
<keyword evidence="2" id="KW-0489">Methyltransferase</keyword>
<organism evidence="2">
    <name type="scientific">Candidatus Nitrotoga fabula</name>
    <dbReference type="NCBI Taxonomy" id="2182327"/>
    <lineage>
        <taxon>Bacteria</taxon>
        <taxon>Pseudomonadati</taxon>
        <taxon>Pseudomonadota</taxon>
        <taxon>Betaproteobacteria</taxon>
        <taxon>Nitrosomonadales</taxon>
        <taxon>Gallionellaceae</taxon>
        <taxon>Candidatus Nitrotoga</taxon>
    </lineage>
</organism>
<dbReference type="InterPro" id="IPR025714">
    <property type="entry name" value="Methyltranfer_dom"/>
</dbReference>
<dbReference type="GO" id="GO:0032259">
    <property type="term" value="P:methylation"/>
    <property type="evidence" value="ECO:0007669"/>
    <property type="project" value="UniProtKB-KW"/>
</dbReference>
<name>A0A2X0RDW5_9PROT</name>
<proteinExistence type="predicted"/>
<dbReference type="CDD" id="cd02440">
    <property type="entry name" value="AdoMet_MTases"/>
    <property type="match status" value="1"/>
</dbReference>
<evidence type="ECO:0000259" key="1">
    <source>
        <dbReference type="Pfam" id="PF13847"/>
    </source>
</evidence>
<dbReference type="SUPFAM" id="SSF53335">
    <property type="entry name" value="S-adenosyl-L-methionine-dependent methyltransferases"/>
    <property type="match status" value="1"/>
</dbReference>
<feature type="domain" description="Methyltransferase" evidence="1">
    <location>
        <begin position="46"/>
        <end position="169"/>
    </location>
</feature>
<sequence length="263" mass="30295">MEKIERDAAKEYWENQAKTHKGSFLASWSDQFMIELEIEVISEHISAGDHVLDVGCANGYSAFQQLERHRDVGSITGVDFAENMIKQANLLKKAQWLKDDIVNFQIGDINELPFPDDKFDVVYATRVITLMPTWEDQKIAMNECLRVAKPGGKVIFSEPFLEPFNLLNAMRQLKDMPPLIEHDSNRFLKKDLLNEFLDEKKVLSYKMNEFSSIYYLGSRFLRELVTDPSAYPGFNPINRIFFDIEKDFSGGGFGIQQAYIITK</sequence>
<dbReference type="EMBL" id="LS423452">
    <property type="protein sequence ID" value="SPS05854.1"/>
    <property type="molecule type" value="Genomic_DNA"/>
</dbReference>
<dbReference type="PANTHER" id="PTHR43591:SF24">
    <property type="entry name" value="2-METHOXY-6-POLYPRENYL-1,4-BENZOQUINOL METHYLASE, MITOCHONDRIAL"/>
    <property type="match status" value="1"/>
</dbReference>
<accession>A0A2X0RDW5</accession>
<dbReference type="AlphaFoldDB" id="A0A2X0RDW5"/>
<reference evidence="2" key="1">
    <citation type="submission" date="2018-05" db="EMBL/GenBank/DDBJ databases">
        <authorList>
            <person name="Lanie J.A."/>
            <person name="Ng W.-L."/>
            <person name="Kazmierczak K.M."/>
            <person name="Andrzejewski T.M."/>
            <person name="Davidsen T.M."/>
            <person name="Wayne K.J."/>
            <person name="Tettelin H."/>
            <person name="Glass J.I."/>
            <person name="Rusch D."/>
            <person name="Podicherti R."/>
            <person name="Tsui H.-C.T."/>
            <person name="Winkler M.E."/>
        </authorList>
    </citation>
    <scope>NUCLEOTIDE SEQUENCE</scope>
    <source>
        <strain evidence="2">KNB</strain>
    </source>
</reference>
<dbReference type="Pfam" id="PF13847">
    <property type="entry name" value="Methyltransf_31"/>
    <property type="match status" value="1"/>
</dbReference>
<protein>
    <submittedName>
        <fullName evidence="2">Methyltransferase type 11</fullName>
    </submittedName>
</protein>
<dbReference type="GO" id="GO:0008168">
    <property type="term" value="F:methyltransferase activity"/>
    <property type="evidence" value="ECO:0007669"/>
    <property type="project" value="UniProtKB-KW"/>
</dbReference>
<dbReference type="InterPro" id="IPR029063">
    <property type="entry name" value="SAM-dependent_MTases_sf"/>
</dbReference>
<keyword evidence="2" id="KW-0808">Transferase</keyword>